<keyword evidence="14 19" id="KW-0472">Membrane</keyword>
<dbReference type="Proteomes" id="UP000310066">
    <property type="component" value="Unassembled WGS sequence"/>
</dbReference>
<feature type="transmembrane region" description="Helical" evidence="19">
    <location>
        <begin position="398"/>
        <end position="420"/>
    </location>
</feature>
<feature type="transmembrane region" description="Helical" evidence="19">
    <location>
        <begin position="274"/>
        <end position="292"/>
    </location>
</feature>
<evidence type="ECO:0000256" key="3">
    <source>
        <dbReference type="ARBA" id="ARBA00010609"/>
    </source>
</evidence>
<dbReference type="OrthoDB" id="1699231at2759"/>
<evidence type="ECO:0000256" key="13">
    <source>
        <dbReference type="ARBA" id="ARBA00023065"/>
    </source>
</evidence>
<dbReference type="CDD" id="cd13854">
    <property type="entry name" value="CuRO_1_MaLCC_like"/>
    <property type="match status" value="1"/>
</dbReference>
<comment type="similarity">
    <text evidence="3">Belongs to the multicopper oxidase family.</text>
</comment>
<evidence type="ECO:0000256" key="7">
    <source>
        <dbReference type="ARBA" id="ARBA00022723"/>
    </source>
</evidence>
<gene>
    <name evidence="21" type="ORF">B0A54_08370</name>
</gene>
<dbReference type="SUPFAM" id="SSF49503">
    <property type="entry name" value="Cupredoxins"/>
    <property type="match status" value="3"/>
</dbReference>
<dbReference type="GO" id="GO:2001070">
    <property type="term" value="F:starch binding"/>
    <property type="evidence" value="ECO:0007669"/>
    <property type="project" value="InterPro"/>
</dbReference>
<keyword evidence="13" id="KW-0406">Ion transport</keyword>
<dbReference type="InterPro" id="IPR002044">
    <property type="entry name" value="CBM20"/>
</dbReference>
<evidence type="ECO:0000256" key="9">
    <source>
        <dbReference type="ARBA" id="ARBA00022837"/>
    </source>
</evidence>
<comment type="similarity">
    <text evidence="2">Belongs to the Ca(2+):cation antiporter (CaCA) (TC 2.A.19) family.</text>
</comment>
<dbReference type="GO" id="GO:0016491">
    <property type="term" value="F:oxidoreductase activity"/>
    <property type="evidence" value="ECO:0007669"/>
    <property type="project" value="UniProtKB-KW"/>
</dbReference>
<dbReference type="FunFam" id="2.60.40.420:FF:000021">
    <property type="entry name" value="Extracellular dihydrogeodin oxidase/laccase"/>
    <property type="match status" value="1"/>
</dbReference>
<evidence type="ECO:0000313" key="22">
    <source>
        <dbReference type="Proteomes" id="UP000310066"/>
    </source>
</evidence>
<evidence type="ECO:0000259" key="20">
    <source>
        <dbReference type="PROSITE" id="PS51166"/>
    </source>
</evidence>
<comment type="subcellular location">
    <subcellularLocation>
        <location evidence="1">Endomembrane system</location>
        <topology evidence="1">Multi-pass membrane protein</topology>
    </subcellularLocation>
</comment>
<feature type="domain" description="CBM20" evidence="20">
    <location>
        <begin position="637"/>
        <end position="744"/>
    </location>
</feature>
<dbReference type="Gene3D" id="1.20.1420.30">
    <property type="entry name" value="NCX, central ion-binding region"/>
    <property type="match status" value="2"/>
</dbReference>
<proteinExistence type="inferred from homology"/>
<dbReference type="GO" id="GO:0000329">
    <property type="term" value="C:fungal-type vacuole membrane"/>
    <property type="evidence" value="ECO:0007669"/>
    <property type="project" value="TreeGrafter"/>
</dbReference>
<evidence type="ECO:0000256" key="4">
    <source>
        <dbReference type="ARBA" id="ARBA00022448"/>
    </source>
</evidence>
<keyword evidence="16" id="KW-0119">Carbohydrate metabolism</keyword>
<dbReference type="PANTHER" id="PTHR31503:SF14">
    <property type="entry name" value="VACUOLAR CALCIUM ION TRANSPORTER"/>
    <property type="match status" value="1"/>
</dbReference>
<dbReference type="NCBIfam" id="TIGR00378">
    <property type="entry name" value="cax"/>
    <property type="match status" value="1"/>
</dbReference>
<dbReference type="InterPro" id="IPR004798">
    <property type="entry name" value="CAX-like"/>
</dbReference>
<dbReference type="FunFam" id="2.60.40.420:FF:000045">
    <property type="entry name" value="Laccase 2"/>
    <property type="match status" value="1"/>
</dbReference>
<dbReference type="GO" id="GO:0000272">
    <property type="term" value="P:polysaccharide catabolic process"/>
    <property type="evidence" value="ECO:0007669"/>
    <property type="project" value="UniProtKB-KW"/>
</dbReference>
<dbReference type="InterPro" id="IPR001117">
    <property type="entry name" value="Cu-oxidase_2nd"/>
</dbReference>
<dbReference type="CDD" id="cd13880">
    <property type="entry name" value="CuRO_2_MaLCC_like"/>
    <property type="match status" value="1"/>
</dbReference>
<keyword evidence="6 19" id="KW-0812">Transmembrane</keyword>
<dbReference type="Pfam" id="PF07731">
    <property type="entry name" value="Cu-oxidase_2"/>
    <property type="match status" value="1"/>
</dbReference>
<evidence type="ECO:0000256" key="19">
    <source>
        <dbReference type="SAM" id="Phobius"/>
    </source>
</evidence>
<dbReference type="GO" id="GO:0006874">
    <property type="term" value="P:intracellular calcium ion homeostasis"/>
    <property type="evidence" value="ECO:0007669"/>
    <property type="project" value="TreeGrafter"/>
</dbReference>
<keyword evidence="8" id="KW-0732">Signal</keyword>
<dbReference type="Gene3D" id="2.60.40.10">
    <property type="entry name" value="Immunoglobulins"/>
    <property type="match status" value="1"/>
</dbReference>
<feature type="transmembrane region" description="Helical" evidence="19">
    <location>
        <begin position="324"/>
        <end position="348"/>
    </location>
</feature>
<dbReference type="InterPro" id="IPR008972">
    <property type="entry name" value="Cupredoxin"/>
</dbReference>
<keyword evidence="15" id="KW-0325">Glycoprotein</keyword>
<keyword evidence="12" id="KW-0186">Copper</keyword>
<keyword evidence="4" id="KW-0813">Transport</keyword>
<feature type="transmembrane region" description="Helical" evidence="19">
    <location>
        <begin position="236"/>
        <end position="254"/>
    </location>
</feature>
<feature type="transmembrane region" description="Helical" evidence="19">
    <location>
        <begin position="454"/>
        <end position="474"/>
    </location>
</feature>
<evidence type="ECO:0000256" key="14">
    <source>
        <dbReference type="ARBA" id="ARBA00023136"/>
    </source>
</evidence>
<feature type="transmembrane region" description="Helical" evidence="19">
    <location>
        <begin position="135"/>
        <end position="153"/>
    </location>
</feature>
<keyword evidence="9" id="KW-0106">Calcium</keyword>
<dbReference type="CDD" id="cd13901">
    <property type="entry name" value="CuRO_3_MaLCC_like"/>
    <property type="match status" value="1"/>
</dbReference>
<accession>A0A4U0UUZ8</accession>
<dbReference type="PANTHER" id="PTHR31503">
    <property type="entry name" value="VACUOLAR CALCIUM ION TRANSPORTER"/>
    <property type="match status" value="1"/>
</dbReference>
<keyword evidence="11" id="KW-0560">Oxidoreductase</keyword>
<feature type="transmembrane region" description="Helical" evidence="19">
    <location>
        <begin position="426"/>
        <end position="447"/>
    </location>
</feature>
<dbReference type="GO" id="GO:0005507">
    <property type="term" value="F:copper ion binding"/>
    <property type="evidence" value="ECO:0007669"/>
    <property type="project" value="InterPro"/>
</dbReference>
<feature type="transmembrane region" description="Helical" evidence="19">
    <location>
        <begin position="165"/>
        <end position="189"/>
    </location>
</feature>
<name>A0A4U0UUZ8_9PEZI</name>
<dbReference type="InterPro" id="IPR013784">
    <property type="entry name" value="Carb-bd-like_fold"/>
</dbReference>
<keyword evidence="5" id="KW-0109">Calcium transport</keyword>
<organism evidence="21 22">
    <name type="scientific">Friedmanniomyces endolithicus</name>
    <dbReference type="NCBI Taxonomy" id="329885"/>
    <lineage>
        <taxon>Eukaryota</taxon>
        <taxon>Fungi</taxon>
        <taxon>Dikarya</taxon>
        <taxon>Ascomycota</taxon>
        <taxon>Pezizomycotina</taxon>
        <taxon>Dothideomycetes</taxon>
        <taxon>Dothideomycetidae</taxon>
        <taxon>Mycosphaerellales</taxon>
        <taxon>Teratosphaeriaceae</taxon>
        <taxon>Friedmanniomyces</taxon>
    </lineage>
</organism>
<dbReference type="SUPFAM" id="SSF49452">
    <property type="entry name" value="Starch-binding domain-like"/>
    <property type="match status" value="1"/>
</dbReference>
<dbReference type="Gene3D" id="2.60.40.420">
    <property type="entry name" value="Cupredoxins - blue copper proteins"/>
    <property type="match status" value="3"/>
</dbReference>
<dbReference type="CDD" id="cd05811">
    <property type="entry name" value="CBM20_glucoamylase"/>
    <property type="match status" value="1"/>
</dbReference>
<evidence type="ECO:0000256" key="10">
    <source>
        <dbReference type="ARBA" id="ARBA00022989"/>
    </source>
</evidence>
<dbReference type="InterPro" id="IPR011707">
    <property type="entry name" value="Cu-oxidase-like_N"/>
</dbReference>
<keyword evidence="17" id="KW-0624">Polysaccharide degradation</keyword>
<feature type="region of interest" description="Disordered" evidence="18">
    <location>
        <begin position="1"/>
        <end position="58"/>
    </location>
</feature>
<evidence type="ECO:0000256" key="8">
    <source>
        <dbReference type="ARBA" id="ARBA00022729"/>
    </source>
</evidence>
<evidence type="ECO:0000256" key="12">
    <source>
        <dbReference type="ARBA" id="ARBA00023008"/>
    </source>
</evidence>
<comment type="caution">
    <text evidence="21">The sequence shown here is derived from an EMBL/GenBank/DDBJ whole genome shotgun (WGS) entry which is preliminary data.</text>
</comment>
<keyword evidence="10 19" id="KW-1133">Transmembrane helix</keyword>
<dbReference type="SMART" id="SM01065">
    <property type="entry name" value="CBM_2"/>
    <property type="match status" value="1"/>
</dbReference>
<dbReference type="InterPro" id="IPR013783">
    <property type="entry name" value="Ig-like_fold"/>
</dbReference>
<dbReference type="Pfam" id="PF00394">
    <property type="entry name" value="Cu-oxidase"/>
    <property type="match status" value="1"/>
</dbReference>
<dbReference type="InterPro" id="IPR044880">
    <property type="entry name" value="NCX_ion-bd_dom_sf"/>
</dbReference>
<dbReference type="GO" id="GO:0015369">
    <property type="term" value="F:calcium:proton antiporter activity"/>
    <property type="evidence" value="ECO:0007669"/>
    <property type="project" value="InterPro"/>
</dbReference>
<dbReference type="STRING" id="329885.A0A4U0UUZ8"/>
<dbReference type="InterPro" id="IPR033138">
    <property type="entry name" value="Cu_oxidase_CS"/>
</dbReference>
<evidence type="ECO:0000256" key="16">
    <source>
        <dbReference type="ARBA" id="ARBA00023277"/>
    </source>
</evidence>
<feature type="transmembrane region" description="Helical" evidence="19">
    <location>
        <begin position="195"/>
        <end position="224"/>
    </location>
</feature>
<evidence type="ECO:0000256" key="11">
    <source>
        <dbReference type="ARBA" id="ARBA00023002"/>
    </source>
</evidence>
<dbReference type="Pfam" id="PF01699">
    <property type="entry name" value="Na_Ca_ex"/>
    <property type="match status" value="2"/>
</dbReference>
<sequence>MSHPDLQPPVHSDHSTSHHHSPTATNRISVFTRGDRNPDLIDHEKTAGEHHLDGTKEKHPLRYNDAGQQINHLGHVVTRYVHPDGESGRKYFHPWHFLRICFRSTSTASKLTNLLWPFTIAAMIMHFAFPEHHLWVFITCYLGMVPAANLVGFAGQELARKIPKVAGVILETTFGSIVEIILFMVLIAGGNKNVAVIRAAILGSILANLLFCLGTCFFIGGIFHPQQTFHEAISEVGSNLMLVAAVGLVIPTIFYNSLTGRLSPDMLETEALRISRAAAIILLVAFCVYLWFQVRSHHGLYEDILEADEERDHDRHKDLAKDKLTFTESCVAVAVALVFVSFMAVFLVQQIEFMVHERNISDAFIGLILVPIVEKASEHLTAVDEAYDNQMNFALSHVLGASIQTALLNTPLVVIVGWGLGIDMSLNFELFDAVVLILAIIVVGNFLRDEKSDYLEGALCVMVYVLVAVTAWYYPNPITTNGTASAENGVNGTLVSGDANATVVHEVVARLVKKALEEMAGEVVQRDDTAALEARASTAICPAYNSKTYTDSNNVAYTVSCPYSNNGNVIGSTTTATNLAQCMQACDAQSGCNAANFHTQVNICYFIGTVGSNVLNSTYNCAVKNSASSTATSTAGCTAATSVAVTFNELVTTNYGDSVNLTGSVSQLGNWSPGLGLALSANQYTSSNPLWSGTVNLPPGTSVQYKYVQVVSGGTINWEADPNHSFVVPSGCATATTINNKWQQLSTSAGASSTSLSSVVKATVTATSTSSVAPTSTCTNGPSSRNCWSGGFDINTDFDNSWPTTGRTVSYDWTITNTTMAPDGYSRAVLVINGQYPGPRIEANWGDMISVTVTNNLADNGTSIHWHGVRQYHNNGQDGVPGVTECPLAPGQTKTYTFQATQYGSSWAHSHFSCQYGDGVWAPILIHGPATTDYDIELGPLPVTDWYYQTVNYHAAIAEHANALPPEADNGLINGTNKSPSGGSYYVTSLTAGKKHRVRLMNTAVDNHFVVSLDGHQMTVISSDFVPIVPMNVTTLFLGIGQRYDVIITADQSPGAYWFRADVQDKAGCGTSFQNGNIRSVFAYAGHETETPISTAQTYTQTCSDQTGLVPYWNSFVPQGQTGTFTELTTSQLQQTETDGSITVYWQINGSAMLNNWEQPTLEYVRSGNTSYPADLNLIQLPTEGRWTYWVIQEVAGNPYNVAVPHPIHLHGHDFYVLGTGTTTWTASDASSLNYANPTRRDVAMLPTNGWLALAFVTDNPGAWLMHCHIAWHADEGLAVQFLESASTIGTVAQIPSDFASQCSAWDSYYNGHPAYLQHDSGI</sequence>
<dbReference type="InterPro" id="IPR002355">
    <property type="entry name" value="Cu_oxidase_Cu_BS"/>
</dbReference>
<evidence type="ECO:0000256" key="6">
    <source>
        <dbReference type="ARBA" id="ARBA00022692"/>
    </source>
</evidence>
<dbReference type="Pfam" id="PF00686">
    <property type="entry name" value="CBM_20"/>
    <property type="match status" value="1"/>
</dbReference>
<evidence type="ECO:0000256" key="1">
    <source>
        <dbReference type="ARBA" id="ARBA00004127"/>
    </source>
</evidence>
<dbReference type="FunFam" id="2.60.40.10:FF:000552">
    <property type="entry name" value="Related to glucoamylase"/>
    <property type="match status" value="1"/>
</dbReference>
<dbReference type="EMBL" id="NAJP01000037">
    <property type="protein sequence ID" value="TKA39733.1"/>
    <property type="molecule type" value="Genomic_DNA"/>
</dbReference>
<feature type="compositionally biased region" description="Basic and acidic residues" evidence="18">
    <location>
        <begin position="33"/>
        <end position="58"/>
    </location>
</feature>
<dbReference type="PROSITE" id="PS51166">
    <property type="entry name" value="CBM20"/>
    <property type="match status" value="1"/>
</dbReference>
<dbReference type="InterPro" id="IPR011706">
    <property type="entry name" value="Cu-oxidase_C"/>
</dbReference>
<dbReference type="PROSITE" id="PS00079">
    <property type="entry name" value="MULTICOPPER_OXIDASE1"/>
    <property type="match status" value="1"/>
</dbReference>
<dbReference type="PROSITE" id="PS00080">
    <property type="entry name" value="MULTICOPPER_OXIDASE2"/>
    <property type="match status" value="1"/>
</dbReference>
<reference evidence="21 22" key="1">
    <citation type="submission" date="2017-03" db="EMBL/GenBank/DDBJ databases">
        <title>Genomes of endolithic fungi from Antarctica.</title>
        <authorList>
            <person name="Coleine C."/>
            <person name="Masonjones S."/>
            <person name="Stajich J.E."/>
        </authorList>
    </citation>
    <scope>NUCLEOTIDE SEQUENCE [LARGE SCALE GENOMIC DNA]</scope>
    <source>
        <strain evidence="21 22">CCFEE 5311</strain>
    </source>
</reference>
<evidence type="ECO:0000256" key="18">
    <source>
        <dbReference type="SAM" id="MobiDB-lite"/>
    </source>
</evidence>
<dbReference type="GO" id="GO:0012505">
    <property type="term" value="C:endomembrane system"/>
    <property type="evidence" value="ECO:0007669"/>
    <property type="project" value="UniProtKB-SubCell"/>
</dbReference>
<evidence type="ECO:0000256" key="5">
    <source>
        <dbReference type="ARBA" id="ARBA00022568"/>
    </source>
</evidence>
<dbReference type="InterPro" id="IPR034836">
    <property type="entry name" value="CBM20_glucoamylase"/>
</dbReference>
<protein>
    <recommendedName>
        <fullName evidence="20">CBM20 domain-containing protein</fullName>
    </recommendedName>
</protein>
<dbReference type="Pfam" id="PF07732">
    <property type="entry name" value="Cu-oxidase_3"/>
    <property type="match status" value="1"/>
</dbReference>
<dbReference type="InterPro" id="IPR004713">
    <property type="entry name" value="CaH_exchang"/>
</dbReference>
<evidence type="ECO:0000313" key="21">
    <source>
        <dbReference type="EMBL" id="TKA39733.1"/>
    </source>
</evidence>
<dbReference type="InterPro" id="IPR004837">
    <property type="entry name" value="NaCa_Exmemb"/>
</dbReference>
<evidence type="ECO:0000256" key="15">
    <source>
        <dbReference type="ARBA" id="ARBA00023180"/>
    </source>
</evidence>
<evidence type="ECO:0000256" key="17">
    <source>
        <dbReference type="ARBA" id="ARBA00023326"/>
    </source>
</evidence>
<evidence type="ECO:0000256" key="2">
    <source>
        <dbReference type="ARBA" id="ARBA00008170"/>
    </source>
</evidence>
<keyword evidence="7" id="KW-0479">Metal-binding</keyword>